<dbReference type="OrthoDB" id="9815425at2"/>
<dbReference type="Pfam" id="PF20434">
    <property type="entry name" value="BD-FAE"/>
    <property type="match status" value="1"/>
</dbReference>
<dbReference type="AlphaFoldDB" id="A0A3A9AN73"/>
<dbReference type="SUPFAM" id="SSF53474">
    <property type="entry name" value="alpha/beta-Hydrolases"/>
    <property type="match status" value="1"/>
</dbReference>
<feature type="domain" description="BD-FAE-like" evidence="2">
    <location>
        <begin position="38"/>
        <end position="246"/>
    </location>
</feature>
<dbReference type="PANTHER" id="PTHR48081:SF13">
    <property type="entry name" value="ALPHA_BETA HYDROLASE"/>
    <property type="match status" value="1"/>
</dbReference>
<dbReference type="InterPro" id="IPR049492">
    <property type="entry name" value="BD-FAE-like_dom"/>
</dbReference>
<dbReference type="Proteomes" id="UP000280696">
    <property type="component" value="Unassembled WGS sequence"/>
</dbReference>
<proteinExistence type="predicted"/>
<dbReference type="GO" id="GO:0016787">
    <property type="term" value="F:hydrolase activity"/>
    <property type="evidence" value="ECO:0007669"/>
    <property type="project" value="UniProtKB-KW"/>
</dbReference>
<reference evidence="3 4" key="1">
    <citation type="submission" date="2018-09" db="EMBL/GenBank/DDBJ databases">
        <title>Murine metabolic-syndrome-specific gut microbial biobank.</title>
        <authorList>
            <person name="Liu C."/>
        </authorList>
    </citation>
    <scope>NUCLEOTIDE SEQUENCE [LARGE SCALE GENOMIC DNA]</scope>
    <source>
        <strain evidence="3 4">0.1xD8-82</strain>
    </source>
</reference>
<name>A0A3A9AN73_9FIRM</name>
<sequence>MKKELCIQIMQEPCTYHTHIPFSSVPAWFDTTQRALVLNLILPRERTNEKRPLLIWLCGGAFSQMNVDVWMAELAFYAYKGLAVASVEYRVGPEAPFPAALIDVKAAIRFLRAHAKEYGLDESRFVIMGESAGGQLASLAGLTRGEKEFEQGEYLGISSAVQGVVDLYGPSDIREFDDPTPWHPFWLRQFCLGKTEEETALLRYKASPVTYIRKRTEEEKIPFLIFHGDADPLVPFSQSSDFYEQLSTNGYPADFMVISGGGHGSGEFYQPVIKEQIAEFISASNESSGRAHRDAKYLIDI</sequence>
<evidence type="ECO:0000256" key="1">
    <source>
        <dbReference type="ARBA" id="ARBA00022801"/>
    </source>
</evidence>
<evidence type="ECO:0000259" key="2">
    <source>
        <dbReference type="Pfam" id="PF20434"/>
    </source>
</evidence>
<dbReference type="InterPro" id="IPR050300">
    <property type="entry name" value="GDXG_lipolytic_enzyme"/>
</dbReference>
<dbReference type="PANTHER" id="PTHR48081">
    <property type="entry name" value="AB HYDROLASE SUPERFAMILY PROTEIN C4A8.06C"/>
    <property type="match status" value="1"/>
</dbReference>
<dbReference type="EMBL" id="RAYQ01000036">
    <property type="protein sequence ID" value="RKI87755.1"/>
    <property type="molecule type" value="Genomic_DNA"/>
</dbReference>
<evidence type="ECO:0000313" key="4">
    <source>
        <dbReference type="Proteomes" id="UP000280696"/>
    </source>
</evidence>
<evidence type="ECO:0000313" key="3">
    <source>
        <dbReference type="EMBL" id="RKI87755.1"/>
    </source>
</evidence>
<accession>A0A3A9AN73</accession>
<organism evidence="3 4">
    <name type="scientific">Parablautia intestinalis</name>
    <dbReference type="NCBI Taxonomy" id="2320100"/>
    <lineage>
        <taxon>Bacteria</taxon>
        <taxon>Bacillati</taxon>
        <taxon>Bacillota</taxon>
        <taxon>Clostridia</taxon>
        <taxon>Lachnospirales</taxon>
        <taxon>Lachnospiraceae</taxon>
        <taxon>Parablautia</taxon>
    </lineage>
</organism>
<comment type="caution">
    <text evidence="3">The sequence shown here is derived from an EMBL/GenBank/DDBJ whole genome shotgun (WGS) entry which is preliminary data.</text>
</comment>
<keyword evidence="1 3" id="KW-0378">Hydrolase</keyword>
<gene>
    <name evidence="3" type="ORF">D7V94_20455</name>
</gene>
<protein>
    <submittedName>
        <fullName evidence="3">Alpha/beta hydrolase</fullName>
    </submittedName>
</protein>
<dbReference type="Gene3D" id="3.40.50.1820">
    <property type="entry name" value="alpha/beta hydrolase"/>
    <property type="match status" value="1"/>
</dbReference>
<keyword evidence="4" id="KW-1185">Reference proteome</keyword>
<dbReference type="InterPro" id="IPR029058">
    <property type="entry name" value="AB_hydrolase_fold"/>
</dbReference>
<dbReference type="RefSeq" id="WP_120472155.1">
    <property type="nucleotide sequence ID" value="NZ_CATAJS010000064.1"/>
</dbReference>